<evidence type="ECO:0000313" key="2">
    <source>
        <dbReference type="EMBL" id="RPD54917.1"/>
    </source>
</evidence>
<feature type="compositionally biased region" description="Low complexity" evidence="1">
    <location>
        <begin position="1"/>
        <end position="21"/>
    </location>
</feature>
<dbReference type="Proteomes" id="UP000313359">
    <property type="component" value="Unassembled WGS sequence"/>
</dbReference>
<feature type="region of interest" description="Disordered" evidence="1">
    <location>
        <begin position="1"/>
        <end position="67"/>
    </location>
</feature>
<organism evidence="2 3">
    <name type="scientific">Lentinus tigrinus ALCF2SS1-6</name>
    <dbReference type="NCBI Taxonomy" id="1328759"/>
    <lineage>
        <taxon>Eukaryota</taxon>
        <taxon>Fungi</taxon>
        <taxon>Dikarya</taxon>
        <taxon>Basidiomycota</taxon>
        <taxon>Agaricomycotina</taxon>
        <taxon>Agaricomycetes</taxon>
        <taxon>Polyporales</taxon>
        <taxon>Polyporaceae</taxon>
        <taxon>Lentinus</taxon>
    </lineage>
</organism>
<accession>A0A5C2RWD3</accession>
<dbReference type="EMBL" id="ML122300">
    <property type="protein sequence ID" value="RPD54917.1"/>
    <property type="molecule type" value="Genomic_DNA"/>
</dbReference>
<dbReference type="AlphaFoldDB" id="A0A5C2RWD3"/>
<keyword evidence="3" id="KW-1185">Reference proteome</keyword>
<protein>
    <submittedName>
        <fullName evidence="2">Uncharacterized protein</fullName>
    </submittedName>
</protein>
<sequence length="234" mass="25542">MQSSGSAPSDSSSEPFSSESPWQYIYPPGYQQSTAATYDTTTTASESGHAHPQPHASDAANLGDPSIGMRTDESFMLPLHTEELSRMYPAMYDAAFVPPNGPQEFTSQHSSLEASFGDNMHVHHAMQGQIPPSEPQQHAGSGVQFVGAYDPQLLEYNQPPSLPSYPAYSGMTETQTYHTQYAQEAQVGSIPQQPVPDPTMDAAWNMWSNAPSFYGWDDWGPFLSSVEQNGRPTS</sequence>
<name>A0A5C2RWD3_9APHY</name>
<evidence type="ECO:0000313" key="3">
    <source>
        <dbReference type="Proteomes" id="UP000313359"/>
    </source>
</evidence>
<gene>
    <name evidence="2" type="ORF">L227DRAFT_335262</name>
</gene>
<feature type="compositionally biased region" description="Low complexity" evidence="1">
    <location>
        <begin position="34"/>
        <end position="44"/>
    </location>
</feature>
<proteinExistence type="predicted"/>
<evidence type="ECO:0000256" key="1">
    <source>
        <dbReference type="SAM" id="MobiDB-lite"/>
    </source>
</evidence>
<dbReference type="OrthoDB" id="10520643at2759"/>
<reference evidence="2" key="1">
    <citation type="journal article" date="2018" name="Genome Biol. Evol.">
        <title>Genomics and development of Lentinus tigrinus, a white-rot wood-decaying mushroom with dimorphic fruiting bodies.</title>
        <authorList>
            <person name="Wu B."/>
            <person name="Xu Z."/>
            <person name="Knudson A."/>
            <person name="Carlson A."/>
            <person name="Chen N."/>
            <person name="Kovaka S."/>
            <person name="LaButti K."/>
            <person name="Lipzen A."/>
            <person name="Pennachio C."/>
            <person name="Riley R."/>
            <person name="Schakwitz W."/>
            <person name="Umezawa K."/>
            <person name="Ohm R.A."/>
            <person name="Grigoriev I.V."/>
            <person name="Nagy L.G."/>
            <person name="Gibbons J."/>
            <person name="Hibbett D."/>
        </authorList>
    </citation>
    <scope>NUCLEOTIDE SEQUENCE [LARGE SCALE GENOMIC DNA]</scope>
    <source>
        <strain evidence="2">ALCF2SS1-6</strain>
    </source>
</reference>